<dbReference type="STRING" id="1547283.A9C19_06910"/>
<gene>
    <name evidence="3" type="primary">ureD</name>
    <name evidence="4" type="ORF">A9C19_06910</name>
</gene>
<sequence length="270" mass="31312">MVYTGYLALEVGKKRERSFISSSFFDGVFKITRPTYLVEDLPLLTMIHVGGGYIDGDTYRTEITMKNRAKLALTTQASTKVYKSMEKGVSQENEFHLGEKCELYLKQDPLILYKNARFMQDTTVHLTDSSVFYFTDIISPGWSPDGLPFQYERLQSKMKIYVNESLQIIDHLLLEPSKKIDGIMQLEGYSHIGSLIYIHEKIEEKMIQELYELLIRKKKIRVGISLLPIKGLTIRVLASNSYEIEGAFNEVESFIFQHLYDKEPIHWRKS</sequence>
<reference evidence="4 5" key="1">
    <citation type="journal article" date="2016" name="Sci. Rep.">
        <title>Complete genome sequence and transcriptomic analysis of a novel marine strain Bacillus weihaiensis reveals the mechanism of brown algae degradation.</title>
        <authorList>
            <person name="Zhu Y."/>
            <person name="Chen P."/>
            <person name="Bao Y."/>
            <person name="Men Y."/>
            <person name="Zeng Y."/>
            <person name="Yang J."/>
            <person name="Sun J."/>
            <person name="Sun Y."/>
        </authorList>
    </citation>
    <scope>NUCLEOTIDE SEQUENCE [LARGE SCALE GENOMIC DNA]</scope>
    <source>
        <strain evidence="4 5">Alg07</strain>
    </source>
</reference>
<dbReference type="AlphaFoldDB" id="A0A1L3MQ78"/>
<accession>A0A1L3MQ78</accession>
<evidence type="ECO:0000256" key="1">
    <source>
        <dbReference type="ARBA" id="ARBA00007177"/>
    </source>
</evidence>
<dbReference type="GO" id="GO:0005737">
    <property type="term" value="C:cytoplasm"/>
    <property type="evidence" value="ECO:0007669"/>
    <property type="project" value="UniProtKB-SubCell"/>
</dbReference>
<comment type="similarity">
    <text evidence="1 3">Belongs to the UreD family.</text>
</comment>
<dbReference type="RefSeq" id="WP_072579288.1">
    <property type="nucleotide sequence ID" value="NZ_CP016020.1"/>
</dbReference>
<name>A0A1L3MQ78_9BACI</name>
<dbReference type="PANTHER" id="PTHR33643">
    <property type="entry name" value="UREASE ACCESSORY PROTEIN D"/>
    <property type="match status" value="1"/>
</dbReference>
<comment type="subcellular location">
    <subcellularLocation>
        <location evidence="3">Cytoplasm</location>
    </subcellularLocation>
</comment>
<keyword evidence="5" id="KW-1185">Reference proteome</keyword>
<organism evidence="4 5">
    <name type="scientific">Bacillus weihaiensis</name>
    <dbReference type="NCBI Taxonomy" id="1547283"/>
    <lineage>
        <taxon>Bacteria</taxon>
        <taxon>Bacillati</taxon>
        <taxon>Bacillota</taxon>
        <taxon>Bacilli</taxon>
        <taxon>Bacillales</taxon>
        <taxon>Bacillaceae</taxon>
        <taxon>Bacillus</taxon>
    </lineage>
</organism>
<protein>
    <recommendedName>
        <fullName evidence="3">Urease accessory protein UreD</fullName>
    </recommendedName>
</protein>
<comment type="function">
    <text evidence="3">Required for maturation of urease via the functional incorporation of the urease nickel metallocenter.</text>
</comment>
<proteinExistence type="inferred from homology"/>
<evidence type="ECO:0000256" key="2">
    <source>
        <dbReference type="ARBA" id="ARBA00023186"/>
    </source>
</evidence>
<evidence type="ECO:0000256" key="3">
    <source>
        <dbReference type="HAMAP-Rule" id="MF_01384"/>
    </source>
</evidence>
<dbReference type="OrthoDB" id="9807968at2"/>
<dbReference type="InterPro" id="IPR002669">
    <property type="entry name" value="UreD"/>
</dbReference>
<dbReference type="EMBL" id="CP016020">
    <property type="protein sequence ID" value="APH04500.1"/>
    <property type="molecule type" value="Genomic_DNA"/>
</dbReference>
<keyword evidence="3" id="KW-0963">Cytoplasm</keyword>
<keyword evidence="3" id="KW-0996">Nickel insertion</keyword>
<keyword evidence="2 3" id="KW-0143">Chaperone</keyword>
<evidence type="ECO:0000313" key="4">
    <source>
        <dbReference type="EMBL" id="APH04500.1"/>
    </source>
</evidence>
<dbReference type="Pfam" id="PF01774">
    <property type="entry name" value="UreD"/>
    <property type="match status" value="1"/>
</dbReference>
<dbReference type="Proteomes" id="UP000181936">
    <property type="component" value="Chromosome"/>
</dbReference>
<evidence type="ECO:0000313" key="5">
    <source>
        <dbReference type="Proteomes" id="UP000181936"/>
    </source>
</evidence>
<comment type="subunit">
    <text evidence="3">UreD, UreF and UreG form a complex that acts as a GTP-hydrolysis-dependent molecular chaperone, activating the urease apoprotein by helping to assemble the nickel containing metallocenter of UreC. The UreE protein probably delivers the nickel.</text>
</comment>
<dbReference type="PANTHER" id="PTHR33643:SF1">
    <property type="entry name" value="UREASE ACCESSORY PROTEIN D"/>
    <property type="match status" value="1"/>
</dbReference>
<dbReference type="KEGG" id="bwh:A9C19_06910"/>
<dbReference type="HAMAP" id="MF_01384">
    <property type="entry name" value="UreD"/>
    <property type="match status" value="1"/>
</dbReference>
<dbReference type="GO" id="GO:0016151">
    <property type="term" value="F:nickel cation binding"/>
    <property type="evidence" value="ECO:0007669"/>
    <property type="project" value="UniProtKB-UniRule"/>
</dbReference>